<accession>A0A2I8VKF7</accession>
<reference evidence="2 3" key="1">
    <citation type="submission" date="2018-01" db="EMBL/GenBank/DDBJ databases">
        <title>Complete genome sequence of Salinigranum rubrum GX10T, an extremely halophilic archaeon isolated from a marine solar saltern.</title>
        <authorList>
            <person name="Han S."/>
        </authorList>
    </citation>
    <scope>NUCLEOTIDE SEQUENCE [LARGE SCALE GENOMIC DNA]</scope>
    <source>
        <strain evidence="2 3">GX10</strain>
    </source>
</reference>
<protein>
    <submittedName>
        <fullName evidence="2">Universal stress protein</fullName>
    </submittedName>
</protein>
<feature type="domain" description="UspA" evidence="1">
    <location>
        <begin position="2"/>
        <end position="130"/>
    </location>
</feature>
<dbReference type="GeneID" id="35592980"/>
<dbReference type="Pfam" id="PF00582">
    <property type="entry name" value="Usp"/>
    <property type="match status" value="1"/>
</dbReference>
<evidence type="ECO:0000313" key="3">
    <source>
        <dbReference type="Proteomes" id="UP000236584"/>
    </source>
</evidence>
<dbReference type="Proteomes" id="UP000236584">
    <property type="component" value="Chromosome"/>
</dbReference>
<dbReference type="KEGG" id="srub:C2R22_12775"/>
<name>A0A2I8VKF7_9EURY</name>
<dbReference type="Gene3D" id="3.40.50.620">
    <property type="entry name" value="HUPs"/>
    <property type="match status" value="1"/>
</dbReference>
<dbReference type="AlphaFoldDB" id="A0A2I8VKF7"/>
<gene>
    <name evidence="2" type="ORF">C2R22_12775</name>
</gene>
<dbReference type="InterPro" id="IPR014729">
    <property type="entry name" value="Rossmann-like_a/b/a_fold"/>
</dbReference>
<keyword evidence="3" id="KW-1185">Reference proteome</keyword>
<evidence type="ECO:0000259" key="1">
    <source>
        <dbReference type="Pfam" id="PF00582"/>
    </source>
</evidence>
<sequence>MTFVVPFDGTELAEAALVRATEFGALFEEDVLAVSVIPRGNTDYARDRGWIEANETFEMDAAVSTLHTQVTDLCPSADFRHVVVDRFAPSGTISKRIRETARKENASMVFVGSENAGHMVTSVSSVGGNVATDDGYDVTIVRHPRPARIAKHADAVPERRPKSHFYLPE</sequence>
<evidence type="ECO:0000313" key="2">
    <source>
        <dbReference type="EMBL" id="AUV82408.1"/>
    </source>
</evidence>
<dbReference type="EMBL" id="CP026309">
    <property type="protein sequence ID" value="AUV82408.1"/>
    <property type="molecule type" value="Genomic_DNA"/>
</dbReference>
<dbReference type="RefSeq" id="WP_103426097.1">
    <property type="nucleotide sequence ID" value="NZ_CP026309.1"/>
</dbReference>
<organism evidence="2 3">
    <name type="scientific">Salinigranum rubrum</name>
    <dbReference type="NCBI Taxonomy" id="755307"/>
    <lineage>
        <taxon>Archaea</taxon>
        <taxon>Methanobacteriati</taxon>
        <taxon>Methanobacteriota</taxon>
        <taxon>Stenosarchaea group</taxon>
        <taxon>Halobacteria</taxon>
        <taxon>Halobacteriales</taxon>
        <taxon>Haloferacaceae</taxon>
        <taxon>Salinigranum</taxon>
    </lineage>
</organism>
<proteinExistence type="predicted"/>
<dbReference type="OrthoDB" id="193961at2157"/>
<dbReference type="InterPro" id="IPR006016">
    <property type="entry name" value="UspA"/>
</dbReference>
<dbReference type="SUPFAM" id="SSF52402">
    <property type="entry name" value="Adenine nucleotide alpha hydrolases-like"/>
    <property type="match status" value="1"/>
</dbReference>